<evidence type="ECO:0000313" key="2">
    <source>
        <dbReference type="EMBL" id="GGZ64887.1"/>
    </source>
</evidence>
<accession>A0A918QRK7</accession>
<comment type="caution">
    <text evidence="2">The sequence shown here is derived from an EMBL/GenBank/DDBJ whole genome shotgun (WGS) entry which is preliminary data.</text>
</comment>
<gene>
    <name evidence="2" type="ORF">GCM10010387_67460</name>
</gene>
<organism evidence="2 3">
    <name type="scientific">Streptomyces inusitatus</name>
    <dbReference type="NCBI Taxonomy" id="68221"/>
    <lineage>
        <taxon>Bacteria</taxon>
        <taxon>Bacillati</taxon>
        <taxon>Actinomycetota</taxon>
        <taxon>Actinomycetes</taxon>
        <taxon>Kitasatosporales</taxon>
        <taxon>Streptomycetaceae</taxon>
        <taxon>Streptomyces</taxon>
    </lineage>
</organism>
<keyword evidence="1" id="KW-0812">Transmembrane</keyword>
<reference evidence="2" key="1">
    <citation type="journal article" date="2014" name="Int. J. Syst. Evol. Microbiol.">
        <title>Complete genome sequence of Corynebacterium casei LMG S-19264T (=DSM 44701T), isolated from a smear-ripened cheese.</title>
        <authorList>
            <consortium name="US DOE Joint Genome Institute (JGI-PGF)"/>
            <person name="Walter F."/>
            <person name="Albersmeier A."/>
            <person name="Kalinowski J."/>
            <person name="Ruckert C."/>
        </authorList>
    </citation>
    <scope>NUCLEOTIDE SEQUENCE</scope>
    <source>
        <strain evidence="2">JCM 4988</strain>
    </source>
</reference>
<keyword evidence="3" id="KW-1185">Reference proteome</keyword>
<dbReference type="Proteomes" id="UP000630936">
    <property type="component" value="Unassembled WGS sequence"/>
</dbReference>
<dbReference type="AlphaFoldDB" id="A0A918QRK7"/>
<dbReference type="EMBL" id="BMWG01000047">
    <property type="protein sequence ID" value="GGZ64887.1"/>
    <property type="molecule type" value="Genomic_DNA"/>
</dbReference>
<evidence type="ECO:0000313" key="3">
    <source>
        <dbReference type="Proteomes" id="UP000630936"/>
    </source>
</evidence>
<proteinExistence type="predicted"/>
<name>A0A918QRK7_9ACTN</name>
<sequence>MHVHISPIEFLETAAFIVIFGFLWRSLAARLSDNKVGQAMAYIY</sequence>
<keyword evidence="1" id="KW-1133">Transmembrane helix</keyword>
<evidence type="ECO:0000256" key="1">
    <source>
        <dbReference type="SAM" id="Phobius"/>
    </source>
</evidence>
<reference evidence="2" key="2">
    <citation type="submission" date="2020-09" db="EMBL/GenBank/DDBJ databases">
        <authorList>
            <person name="Sun Q."/>
            <person name="Ohkuma M."/>
        </authorList>
    </citation>
    <scope>NUCLEOTIDE SEQUENCE</scope>
    <source>
        <strain evidence="2">JCM 4988</strain>
    </source>
</reference>
<keyword evidence="1" id="KW-0472">Membrane</keyword>
<feature type="transmembrane region" description="Helical" evidence="1">
    <location>
        <begin position="6"/>
        <end position="24"/>
    </location>
</feature>
<protein>
    <submittedName>
        <fullName evidence="2">Uncharacterized protein</fullName>
    </submittedName>
</protein>